<feature type="transmembrane region" description="Helical" evidence="1">
    <location>
        <begin position="44"/>
        <end position="66"/>
    </location>
</feature>
<sequence length="181" mass="20248">MTRLKVILVFLSDTAIEEPSLSLVLDAGGGVTRRRRLRSHSRELLFILCCNSAFLFVIFCFCSPDLPGTVLSSGDSWTVCSSFSSSSHYLYPVSSVTSCTSSVSRSRSLTIVFRSMSSDDVEHQFQAIPVRNTQNERYLLNPALRALILPLQDMYVDARVSVEKNNRLQACLSPIRYKPKS</sequence>
<dbReference type="EMBL" id="JAAMPC010000002">
    <property type="protein sequence ID" value="KAG2323778.1"/>
    <property type="molecule type" value="Genomic_DNA"/>
</dbReference>
<keyword evidence="1" id="KW-1133">Transmembrane helix</keyword>
<keyword evidence="1" id="KW-0812">Transmembrane</keyword>
<proteinExistence type="predicted"/>
<reference evidence="2 3" key="1">
    <citation type="submission" date="2020-02" db="EMBL/GenBank/DDBJ databases">
        <authorList>
            <person name="Ma Q."/>
            <person name="Huang Y."/>
            <person name="Song X."/>
            <person name="Pei D."/>
        </authorList>
    </citation>
    <scope>NUCLEOTIDE SEQUENCE [LARGE SCALE GENOMIC DNA]</scope>
    <source>
        <strain evidence="2">Sxm20200214</strain>
        <tissue evidence="2">Leaf</tissue>
    </source>
</reference>
<keyword evidence="1" id="KW-0472">Membrane</keyword>
<accession>A0A8X7W4I5</accession>
<comment type="caution">
    <text evidence="2">The sequence shown here is derived from an EMBL/GenBank/DDBJ whole genome shotgun (WGS) entry which is preliminary data.</text>
</comment>
<name>A0A8X7W4I5_BRACI</name>
<evidence type="ECO:0000313" key="3">
    <source>
        <dbReference type="Proteomes" id="UP000886595"/>
    </source>
</evidence>
<evidence type="ECO:0000313" key="2">
    <source>
        <dbReference type="EMBL" id="KAG2323778.1"/>
    </source>
</evidence>
<evidence type="ECO:0000256" key="1">
    <source>
        <dbReference type="SAM" id="Phobius"/>
    </source>
</evidence>
<protein>
    <submittedName>
        <fullName evidence="2">Uncharacterized protein</fullName>
    </submittedName>
</protein>
<keyword evidence="3" id="KW-1185">Reference proteome</keyword>
<dbReference type="AlphaFoldDB" id="A0A8X7W4I5"/>
<organism evidence="2 3">
    <name type="scientific">Brassica carinata</name>
    <name type="common">Ethiopian mustard</name>
    <name type="synonym">Abyssinian cabbage</name>
    <dbReference type="NCBI Taxonomy" id="52824"/>
    <lineage>
        <taxon>Eukaryota</taxon>
        <taxon>Viridiplantae</taxon>
        <taxon>Streptophyta</taxon>
        <taxon>Embryophyta</taxon>
        <taxon>Tracheophyta</taxon>
        <taxon>Spermatophyta</taxon>
        <taxon>Magnoliopsida</taxon>
        <taxon>eudicotyledons</taxon>
        <taxon>Gunneridae</taxon>
        <taxon>Pentapetalae</taxon>
        <taxon>rosids</taxon>
        <taxon>malvids</taxon>
        <taxon>Brassicales</taxon>
        <taxon>Brassicaceae</taxon>
        <taxon>Brassiceae</taxon>
        <taxon>Brassica</taxon>
    </lineage>
</organism>
<dbReference type="Proteomes" id="UP000886595">
    <property type="component" value="Unassembled WGS sequence"/>
</dbReference>
<gene>
    <name evidence="2" type="ORF">Bca52824_006506</name>
</gene>